<evidence type="ECO:0000313" key="4">
    <source>
        <dbReference type="Proteomes" id="UP000541558"/>
    </source>
</evidence>
<sequence>MVSFKLIIGAAAALFAVASATPSAPVQGVAVPEAPVAPTAVPNARRLVEADVDADVLGLVDVDVDVDLKKRCPIGGCTGGPTTITAIIAEVNAELGPIVADIEAAIAVSAGVSAKVDIKVVLALLVKVQVLLAAALADIKVCISVHGLLSLTGAILSAVQLCALVGGLVNTVLQVLVVVIRGCGGIHIDLQVCIRAIIVLCADILSVCIVALPAVKVLLAVLLKTVCITLGTLGAEIVALTQCLSL</sequence>
<evidence type="ECO:0000313" key="3">
    <source>
        <dbReference type="EMBL" id="KAF5340395.1"/>
    </source>
</evidence>
<feature type="chain" id="PRO_5034567387" evidence="2">
    <location>
        <begin position="21"/>
        <end position="246"/>
    </location>
</feature>
<feature type="transmembrane region" description="Helical" evidence="1">
    <location>
        <begin position="192"/>
        <end position="212"/>
    </location>
</feature>
<protein>
    <submittedName>
        <fullName evidence="3">Uncharacterized protein</fullName>
    </submittedName>
</protein>
<reference evidence="3 4" key="1">
    <citation type="journal article" date="2020" name="ISME J.">
        <title>Uncovering the hidden diversity of litter-decomposition mechanisms in mushroom-forming fungi.</title>
        <authorList>
            <person name="Floudas D."/>
            <person name="Bentzer J."/>
            <person name="Ahren D."/>
            <person name="Johansson T."/>
            <person name="Persson P."/>
            <person name="Tunlid A."/>
        </authorList>
    </citation>
    <scope>NUCLEOTIDE SEQUENCE [LARGE SCALE GENOMIC DNA]</scope>
    <source>
        <strain evidence="3 4">CBS 175.51</strain>
    </source>
</reference>
<keyword evidence="1" id="KW-1133">Transmembrane helix</keyword>
<comment type="caution">
    <text evidence="3">The sequence shown here is derived from an EMBL/GenBank/DDBJ whole genome shotgun (WGS) entry which is preliminary data.</text>
</comment>
<feature type="transmembrane region" description="Helical" evidence="1">
    <location>
        <begin position="158"/>
        <end position="180"/>
    </location>
</feature>
<dbReference type="AlphaFoldDB" id="A0A8H5CEM3"/>
<dbReference type="EMBL" id="JAACJK010000004">
    <property type="protein sequence ID" value="KAF5340395.1"/>
    <property type="molecule type" value="Genomic_DNA"/>
</dbReference>
<proteinExistence type="predicted"/>
<gene>
    <name evidence="3" type="ORF">D9611_007838</name>
</gene>
<feature type="transmembrane region" description="Helical" evidence="1">
    <location>
        <begin position="218"/>
        <end position="240"/>
    </location>
</feature>
<evidence type="ECO:0000256" key="2">
    <source>
        <dbReference type="SAM" id="SignalP"/>
    </source>
</evidence>
<accession>A0A8H5CEM3</accession>
<keyword evidence="1" id="KW-0812">Transmembrane</keyword>
<keyword evidence="2" id="KW-0732">Signal</keyword>
<evidence type="ECO:0000256" key="1">
    <source>
        <dbReference type="SAM" id="Phobius"/>
    </source>
</evidence>
<dbReference type="Proteomes" id="UP000541558">
    <property type="component" value="Unassembled WGS sequence"/>
</dbReference>
<feature type="signal peptide" evidence="2">
    <location>
        <begin position="1"/>
        <end position="20"/>
    </location>
</feature>
<name>A0A8H5CEM3_9AGAR</name>
<keyword evidence="1" id="KW-0472">Membrane</keyword>
<organism evidence="3 4">
    <name type="scientific">Ephemerocybe angulata</name>
    <dbReference type="NCBI Taxonomy" id="980116"/>
    <lineage>
        <taxon>Eukaryota</taxon>
        <taxon>Fungi</taxon>
        <taxon>Dikarya</taxon>
        <taxon>Basidiomycota</taxon>
        <taxon>Agaricomycotina</taxon>
        <taxon>Agaricomycetes</taxon>
        <taxon>Agaricomycetidae</taxon>
        <taxon>Agaricales</taxon>
        <taxon>Agaricineae</taxon>
        <taxon>Psathyrellaceae</taxon>
        <taxon>Ephemerocybe</taxon>
    </lineage>
</organism>
<keyword evidence="4" id="KW-1185">Reference proteome</keyword>